<dbReference type="InterPro" id="IPR029063">
    <property type="entry name" value="SAM-dependent_MTases_sf"/>
</dbReference>
<sequence>MTTSFTATPDSLSVSRETFDRLRLYVDLLKKWNARINLVSRKTLAEVWSRHILDSVQVFRQVNEFDHWADLGSGGGFPGLVCAVMSIEIQPQARFTLVESDQRKSAFLRTVIRETGANCSVISKRIEMADPLKADVLSARALADLTTLLSFCDRHLQKNGVALFPKGAIWKKELEDAQREWKFDAEPIKSLTEPQAVILKIKGVSRG</sequence>
<dbReference type="EMBL" id="FQVK01000001">
    <property type="protein sequence ID" value="SHE31114.1"/>
    <property type="molecule type" value="Genomic_DNA"/>
</dbReference>
<evidence type="ECO:0000256" key="2">
    <source>
        <dbReference type="ARBA" id="ARBA00022552"/>
    </source>
</evidence>
<proteinExistence type="inferred from homology"/>
<protein>
    <recommendedName>
        <fullName evidence="6">Ribosomal RNA small subunit methyltransferase G</fullName>
        <ecNumber evidence="6">2.1.1.170</ecNumber>
    </recommendedName>
    <alternativeName>
        <fullName evidence="6">16S rRNA 7-methylguanosine methyltransferase</fullName>
        <shortName evidence="6">16S rRNA m7G methyltransferase</shortName>
    </alternativeName>
</protein>
<comment type="function">
    <text evidence="6">Specifically methylates the N7 position of guanine in position 527 of 16S rRNA.</text>
</comment>
<evidence type="ECO:0000313" key="8">
    <source>
        <dbReference type="Proteomes" id="UP000325134"/>
    </source>
</evidence>
<dbReference type="SUPFAM" id="SSF53335">
    <property type="entry name" value="S-adenosyl-L-methionine-dependent methyltransferases"/>
    <property type="match status" value="1"/>
</dbReference>
<evidence type="ECO:0000313" key="7">
    <source>
        <dbReference type="EMBL" id="SHE31114.1"/>
    </source>
</evidence>
<dbReference type="OrthoDB" id="9808773at2"/>
<dbReference type="InterPro" id="IPR003682">
    <property type="entry name" value="rRNA_ssu_MeTfrase_G"/>
</dbReference>
<evidence type="ECO:0000256" key="5">
    <source>
        <dbReference type="ARBA" id="ARBA00022691"/>
    </source>
</evidence>
<gene>
    <name evidence="6" type="primary">rsmG</name>
    <name evidence="7" type="ORF">SAMN05444279_10195</name>
</gene>
<evidence type="ECO:0000256" key="4">
    <source>
        <dbReference type="ARBA" id="ARBA00022679"/>
    </source>
</evidence>
<feature type="binding site" evidence="6">
    <location>
        <position position="140"/>
    </location>
    <ligand>
        <name>S-adenosyl-L-methionine</name>
        <dbReference type="ChEBI" id="CHEBI:59789"/>
    </ligand>
</feature>
<dbReference type="Gene3D" id="3.40.50.150">
    <property type="entry name" value="Vaccinia Virus protein VP39"/>
    <property type="match status" value="1"/>
</dbReference>
<organism evidence="7 8">
    <name type="scientific">Ruegeria intermedia</name>
    <dbReference type="NCBI Taxonomy" id="996115"/>
    <lineage>
        <taxon>Bacteria</taxon>
        <taxon>Pseudomonadati</taxon>
        <taxon>Pseudomonadota</taxon>
        <taxon>Alphaproteobacteria</taxon>
        <taxon>Rhodobacterales</taxon>
        <taxon>Roseobacteraceae</taxon>
        <taxon>Ruegeria</taxon>
    </lineage>
</organism>
<evidence type="ECO:0000256" key="1">
    <source>
        <dbReference type="ARBA" id="ARBA00022490"/>
    </source>
</evidence>
<comment type="subcellular location">
    <subcellularLocation>
        <location evidence="6">Cytoplasm</location>
    </subcellularLocation>
</comment>
<feature type="binding site" evidence="6">
    <location>
        <position position="72"/>
    </location>
    <ligand>
        <name>S-adenosyl-L-methionine</name>
        <dbReference type="ChEBI" id="CHEBI:59789"/>
    </ligand>
</feature>
<dbReference type="PIRSF" id="PIRSF003078">
    <property type="entry name" value="GidB"/>
    <property type="match status" value="1"/>
</dbReference>
<dbReference type="PANTHER" id="PTHR31760:SF0">
    <property type="entry name" value="S-ADENOSYL-L-METHIONINE-DEPENDENT METHYLTRANSFERASES SUPERFAMILY PROTEIN"/>
    <property type="match status" value="1"/>
</dbReference>
<keyword evidence="2 6" id="KW-0698">rRNA processing</keyword>
<comment type="similarity">
    <text evidence="6">Belongs to the methyltransferase superfamily. RNA methyltransferase RsmG family.</text>
</comment>
<keyword evidence="8" id="KW-1185">Reference proteome</keyword>
<keyword evidence="1 6" id="KW-0963">Cytoplasm</keyword>
<feature type="binding site" evidence="6">
    <location>
        <begin position="126"/>
        <end position="127"/>
    </location>
    <ligand>
        <name>S-adenosyl-L-methionine</name>
        <dbReference type="ChEBI" id="CHEBI:59789"/>
    </ligand>
</feature>
<keyword evidence="5 6" id="KW-0949">S-adenosyl-L-methionine</keyword>
<dbReference type="GO" id="GO:0070043">
    <property type="term" value="F:rRNA (guanine-N7-)-methyltransferase activity"/>
    <property type="evidence" value="ECO:0007669"/>
    <property type="project" value="UniProtKB-UniRule"/>
</dbReference>
<dbReference type="Pfam" id="PF02527">
    <property type="entry name" value="GidB"/>
    <property type="match status" value="1"/>
</dbReference>
<keyword evidence="3 6" id="KW-0489">Methyltransferase</keyword>
<dbReference type="GO" id="GO:0005829">
    <property type="term" value="C:cytosol"/>
    <property type="evidence" value="ECO:0007669"/>
    <property type="project" value="TreeGrafter"/>
</dbReference>
<dbReference type="NCBIfam" id="TIGR00138">
    <property type="entry name" value="rsmG_gidB"/>
    <property type="match status" value="1"/>
</dbReference>
<evidence type="ECO:0000256" key="6">
    <source>
        <dbReference type="HAMAP-Rule" id="MF_00074"/>
    </source>
</evidence>
<comment type="catalytic activity">
    <reaction evidence="6">
        <text>guanosine(527) in 16S rRNA + S-adenosyl-L-methionine = N(7)-methylguanosine(527) in 16S rRNA + S-adenosyl-L-homocysteine</text>
        <dbReference type="Rhea" id="RHEA:42732"/>
        <dbReference type="Rhea" id="RHEA-COMP:10209"/>
        <dbReference type="Rhea" id="RHEA-COMP:10210"/>
        <dbReference type="ChEBI" id="CHEBI:57856"/>
        <dbReference type="ChEBI" id="CHEBI:59789"/>
        <dbReference type="ChEBI" id="CHEBI:74269"/>
        <dbReference type="ChEBI" id="CHEBI:74480"/>
        <dbReference type="EC" id="2.1.1.170"/>
    </reaction>
</comment>
<dbReference type="RefSeq" id="WP_149774100.1">
    <property type="nucleotide sequence ID" value="NZ_FQVK01000001.1"/>
</dbReference>
<reference evidence="7 8" key="1">
    <citation type="submission" date="2016-11" db="EMBL/GenBank/DDBJ databases">
        <authorList>
            <person name="Varghese N."/>
            <person name="Submissions S."/>
        </authorList>
    </citation>
    <scope>NUCLEOTIDE SEQUENCE [LARGE SCALE GENOMIC DNA]</scope>
    <source>
        <strain evidence="7 8">DSM 29341</strain>
    </source>
</reference>
<accession>A0A1M4SFR9</accession>
<comment type="caution">
    <text evidence="6">Lacks conserved residue(s) required for the propagation of feature annotation.</text>
</comment>
<dbReference type="PANTHER" id="PTHR31760">
    <property type="entry name" value="S-ADENOSYL-L-METHIONINE-DEPENDENT METHYLTRANSFERASES SUPERFAMILY PROTEIN"/>
    <property type="match status" value="1"/>
</dbReference>
<keyword evidence="4 6" id="KW-0808">Transferase</keyword>
<dbReference type="HAMAP" id="MF_00074">
    <property type="entry name" value="16SrRNA_methyltr_G"/>
    <property type="match status" value="1"/>
</dbReference>
<evidence type="ECO:0000256" key="3">
    <source>
        <dbReference type="ARBA" id="ARBA00022603"/>
    </source>
</evidence>
<dbReference type="EC" id="2.1.1.170" evidence="6"/>
<dbReference type="AlphaFoldDB" id="A0A1M4SFR9"/>
<dbReference type="Proteomes" id="UP000325134">
    <property type="component" value="Unassembled WGS sequence"/>
</dbReference>
<name>A0A1M4SFR9_9RHOB</name>
<feature type="binding site" evidence="6">
    <location>
        <position position="77"/>
    </location>
    <ligand>
        <name>S-adenosyl-L-methionine</name>
        <dbReference type="ChEBI" id="CHEBI:59789"/>
    </ligand>
</feature>